<evidence type="ECO:0000256" key="1">
    <source>
        <dbReference type="SAM" id="MobiDB-lite"/>
    </source>
</evidence>
<protein>
    <submittedName>
        <fullName evidence="2">Uncharacterized protein</fullName>
    </submittedName>
</protein>
<sequence>MPFPPATSRDHQLPGRRGITHERRALLPGFPPDESAGGGVFRLQFQPRGDQDGARSLTRRNDQSWPHRAGAGIPLPTLDPQQTVLLDITRLPSLIAAPDGPPPLVTGVVPPDHTKRRSH</sequence>
<reference evidence="2 3" key="1">
    <citation type="submission" date="2021-01" db="EMBL/GenBank/DDBJ databases">
        <title>Whole genome shotgun sequence of Planotetraspora mira NBRC 15435.</title>
        <authorList>
            <person name="Komaki H."/>
            <person name="Tamura T."/>
        </authorList>
    </citation>
    <scope>NUCLEOTIDE SEQUENCE [LARGE SCALE GENOMIC DNA]</scope>
    <source>
        <strain evidence="2 3">NBRC 15435</strain>
    </source>
</reference>
<dbReference type="Proteomes" id="UP000650628">
    <property type="component" value="Unassembled WGS sequence"/>
</dbReference>
<proteinExistence type="predicted"/>
<dbReference type="EMBL" id="BOOO01000048">
    <property type="protein sequence ID" value="GII34254.1"/>
    <property type="molecule type" value="Genomic_DNA"/>
</dbReference>
<evidence type="ECO:0000313" key="2">
    <source>
        <dbReference type="EMBL" id="GII34254.1"/>
    </source>
</evidence>
<accession>A0A8J3TXC6</accession>
<organism evidence="2 3">
    <name type="scientific">Planotetraspora mira</name>
    <dbReference type="NCBI Taxonomy" id="58121"/>
    <lineage>
        <taxon>Bacteria</taxon>
        <taxon>Bacillati</taxon>
        <taxon>Actinomycetota</taxon>
        <taxon>Actinomycetes</taxon>
        <taxon>Streptosporangiales</taxon>
        <taxon>Streptosporangiaceae</taxon>
        <taxon>Planotetraspora</taxon>
    </lineage>
</organism>
<dbReference type="AlphaFoldDB" id="A0A8J3TXC6"/>
<feature type="region of interest" description="Disordered" evidence="1">
    <location>
        <begin position="26"/>
        <end position="78"/>
    </location>
</feature>
<gene>
    <name evidence="2" type="ORF">Pmi06nite_76960</name>
</gene>
<keyword evidence="3" id="KW-1185">Reference proteome</keyword>
<evidence type="ECO:0000313" key="3">
    <source>
        <dbReference type="Proteomes" id="UP000650628"/>
    </source>
</evidence>
<name>A0A8J3TXC6_9ACTN</name>
<comment type="caution">
    <text evidence="2">The sequence shown here is derived from an EMBL/GenBank/DDBJ whole genome shotgun (WGS) entry which is preliminary data.</text>
</comment>
<feature type="region of interest" description="Disordered" evidence="1">
    <location>
        <begin position="95"/>
        <end position="119"/>
    </location>
</feature>